<protein>
    <submittedName>
        <fullName evidence="2">Uncharacterized protein</fullName>
    </submittedName>
</protein>
<feature type="region of interest" description="Disordered" evidence="1">
    <location>
        <begin position="210"/>
        <end position="234"/>
    </location>
</feature>
<evidence type="ECO:0000256" key="1">
    <source>
        <dbReference type="SAM" id="MobiDB-lite"/>
    </source>
</evidence>
<evidence type="ECO:0000313" key="2">
    <source>
        <dbReference type="EMBL" id="ORY24593.1"/>
    </source>
</evidence>
<keyword evidence="3" id="KW-1185">Reference proteome</keyword>
<gene>
    <name evidence="2" type="ORF">BCR39DRAFT_590556</name>
</gene>
<dbReference type="EMBL" id="MCFC01000066">
    <property type="protein sequence ID" value="ORY24593.1"/>
    <property type="molecule type" value="Genomic_DNA"/>
</dbReference>
<dbReference type="InParanoid" id="A0A1Y2APU8"/>
<sequence length="337" mass="37415">MSAFSSDTTTVTPTFEQIAQGTLLLLTSQRNLLPDYTIPHDKLLRSANRNSLRQLAKSHVPSYSEYHSMKSERGLPITRESDYGKDEIPGMADSLAETMLDAIEISSRLAAFPGSLTEKVNKYIASDVQFESGHKSEENRQDGISTVTKSELDDDRSQMAGSLRDAIEIFTMVGSLDDGHGRTPWHRVHRLIARAVPTYNSYIEEGHESSAADALTEGHESSAAGALTESEYHDRRERKIGVIEAAFWSVVGITDDERWQESVTNAKERVNRTNRSSTLPGRSKKTTNWMASVSASTKSQCQPHGDATEFTMPGAWMPEWSSCFHNQTEAVLKSIQV</sequence>
<dbReference type="Proteomes" id="UP000193986">
    <property type="component" value="Unassembled WGS sequence"/>
</dbReference>
<name>A0A1Y2APU8_9TREE</name>
<reference evidence="2 3" key="1">
    <citation type="submission" date="2016-07" db="EMBL/GenBank/DDBJ databases">
        <title>Pervasive Adenine N6-methylation of Active Genes in Fungi.</title>
        <authorList>
            <consortium name="DOE Joint Genome Institute"/>
            <person name="Mondo S.J."/>
            <person name="Dannebaum R.O."/>
            <person name="Kuo R.C."/>
            <person name="Labutti K."/>
            <person name="Haridas S."/>
            <person name="Kuo A."/>
            <person name="Salamov A."/>
            <person name="Ahrendt S.R."/>
            <person name="Lipzen A."/>
            <person name="Sullivan W."/>
            <person name="Andreopoulos W.B."/>
            <person name="Clum A."/>
            <person name="Lindquist E."/>
            <person name="Daum C."/>
            <person name="Ramamoorthy G.K."/>
            <person name="Gryganskyi A."/>
            <person name="Culley D."/>
            <person name="Magnuson J.K."/>
            <person name="James T.Y."/>
            <person name="O'Malley M.A."/>
            <person name="Stajich J.E."/>
            <person name="Spatafora J.W."/>
            <person name="Visel A."/>
            <person name="Grigoriev I.V."/>
        </authorList>
    </citation>
    <scope>NUCLEOTIDE SEQUENCE [LARGE SCALE GENOMIC DNA]</scope>
    <source>
        <strain evidence="2 3">68-887.2</strain>
    </source>
</reference>
<accession>A0A1Y2APU8</accession>
<organism evidence="2 3">
    <name type="scientific">Naematelia encephala</name>
    <dbReference type="NCBI Taxonomy" id="71784"/>
    <lineage>
        <taxon>Eukaryota</taxon>
        <taxon>Fungi</taxon>
        <taxon>Dikarya</taxon>
        <taxon>Basidiomycota</taxon>
        <taxon>Agaricomycotina</taxon>
        <taxon>Tremellomycetes</taxon>
        <taxon>Tremellales</taxon>
        <taxon>Naemateliaceae</taxon>
        <taxon>Naematelia</taxon>
    </lineage>
</organism>
<proteinExistence type="predicted"/>
<feature type="compositionally biased region" description="Basic and acidic residues" evidence="1">
    <location>
        <begin position="210"/>
        <end position="220"/>
    </location>
</feature>
<comment type="caution">
    <text evidence="2">The sequence shown here is derived from an EMBL/GenBank/DDBJ whole genome shotgun (WGS) entry which is preliminary data.</text>
</comment>
<evidence type="ECO:0000313" key="3">
    <source>
        <dbReference type="Proteomes" id="UP000193986"/>
    </source>
</evidence>
<dbReference type="AlphaFoldDB" id="A0A1Y2APU8"/>